<protein>
    <submittedName>
        <fullName evidence="5">C-type lectin mannose-binding isoform-like</fullName>
    </submittedName>
</protein>
<proteinExistence type="predicted"/>
<reference evidence="5" key="1">
    <citation type="submission" date="2025-08" db="UniProtKB">
        <authorList>
            <consortium name="RefSeq"/>
        </authorList>
    </citation>
    <scope>IDENTIFICATION</scope>
    <source>
        <tissue evidence="5">Testes</tissue>
    </source>
</reference>
<feature type="domain" description="C-type lectin" evidence="3">
    <location>
        <begin position="29"/>
        <end position="145"/>
    </location>
</feature>
<sequence length="149" mass="16757">MKVLFIIACLLNINLVIGQETCPEEFTYNFGYCYKYVSTALNFNQADSHCNGLATGCSLVSIHSPSEEGFVHGLVQTDGYYWIGLNDINNEADFVWTDRTLAKWTNWDCGSPGWNAGKDCVHGNEGDSNRWKDEDCENFYHFVCKVAAS</sequence>
<feature type="signal peptide" evidence="2">
    <location>
        <begin position="1"/>
        <end position="18"/>
    </location>
</feature>
<dbReference type="InterPro" id="IPR001304">
    <property type="entry name" value="C-type_lectin-like"/>
</dbReference>
<feature type="chain" id="PRO_5045154376" evidence="2">
    <location>
        <begin position="19"/>
        <end position="149"/>
    </location>
</feature>
<keyword evidence="4" id="KW-1185">Reference proteome</keyword>
<dbReference type="PROSITE" id="PS50041">
    <property type="entry name" value="C_TYPE_LECTIN_2"/>
    <property type="match status" value="1"/>
</dbReference>
<evidence type="ECO:0000313" key="5">
    <source>
        <dbReference type="RefSeq" id="XP_006823708.1"/>
    </source>
</evidence>
<evidence type="ECO:0000259" key="3">
    <source>
        <dbReference type="PROSITE" id="PS50041"/>
    </source>
</evidence>
<gene>
    <name evidence="5" type="primary">LOC102801997</name>
</gene>
<dbReference type="InterPro" id="IPR018378">
    <property type="entry name" value="C-type_lectin_CS"/>
</dbReference>
<organism evidence="4 5">
    <name type="scientific">Saccoglossus kowalevskii</name>
    <name type="common">Acorn worm</name>
    <dbReference type="NCBI Taxonomy" id="10224"/>
    <lineage>
        <taxon>Eukaryota</taxon>
        <taxon>Metazoa</taxon>
        <taxon>Hemichordata</taxon>
        <taxon>Enteropneusta</taxon>
        <taxon>Harrimaniidae</taxon>
        <taxon>Saccoglossus</taxon>
    </lineage>
</organism>
<dbReference type="Gene3D" id="3.10.100.10">
    <property type="entry name" value="Mannose-Binding Protein A, subunit A"/>
    <property type="match status" value="1"/>
</dbReference>
<dbReference type="PROSITE" id="PS00615">
    <property type="entry name" value="C_TYPE_LECTIN_1"/>
    <property type="match status" value="1"/>
</dbReference>
<accession>A0ABM0MUL7</accession>
<evidence type="ECO:0000313" key="4">
    <source>
        <dbReference type="Proteomes" id="UP000694865"/>
    </source>
</evidence>
<dbReference type="InterPro" id="IPR016186">
    <property type="entry name" value="C-type_lectin-like/link_sf"/>
</dbReference>
<dbReference type="RefSeq" id="XP_006823708.1">
    <property type="nucleotide sequence ID" value="XM_006823645.1"/>
</dbReference>
<dbReference type="PRINTS" id="PR01504">
    <property type="entry name" value="PNCREATITSAP"/>
</dbReference>
<dbReference type="InterPro" id="IPR050111">
    <property type="entry name" value="C-type_lectin/snaclec_domain"/>
</dbReference>
<keyword evidence="1" id="KW-1015">Disulfide bond</keyword>
<dbReference type="SUPFAM" id="SSF56436">
    <property type="entry name" value="C-type lectin-like"/>
    <property type="match status" value="1"/>
</dbReference>
<name>A0ABM0MUL7_SACKO</name>
<evidence type="ECO:0000256" key="2">
    <source>
        <dbReference type="SAM" id="SignalP"/>
    </source>
</evidence>
<dbReference type="SMART" id="SM00034">
    <property type="entry name" value="CLECT"/>
    <property type="match status" value="1"/>
</dbReference>
<dbReference type="Pfam" id="PF00059">
    <property type="entry name" value="Lectin_C"/>
    <property type="match status" value="1"/>
</dbReference>
<keyword evidence="2" id="KW-0732">Signal</keyword>
<dbReference type="CDD" id="cd00037">
    <property type="entry name" value="CLECT"/>
    <property type="match status" value="1"/>
</dbReference>
<dbReference type="PANTHER" id="PTHR22803">
    <property type="entry name" value="MANNOSE, PHOSPHOLIPASE, LECTIN RECEPTOR RELATED"/>
    <property type="match status" value="1"/>
</dbReference>
<dbReference type="Proteomes" id="UP000694865">
    <property type="component" value="Unplaced"/>
</dbReference>
<evidence type="ECO:0000256" key="1">
    <source>
        <dbReference type="ARBA" id="ARBA00023157"/>
    </source>
</evidence>
<dbReference type="InterPro" id="IPR016187">
    <property type="entry name" value="CTDL_fold"/>
</dbReference>
<dbReference type="GeneID" id="102801997"/>